<evidence type="ECO:0000259" key="11">
    <source>
        <dbReference type="Pfam" id="PF07695"/>
    </source>
</evidence>
<dbReference type="PANTHER" id="PTHR24421:SF10">
    <property type="entry name" value="NITRATE_NITRITE SENSOR PROTEIN NARQ"/>
    <property type="match status" value="1"/>
</dbReference>
<dbReference type="SUPFAM" id="SSF55874">
    <property type="entry name" value="ATPase domain of HSP90 chaperone/DNA topoisomerase II/histidine kinase"/>
    <property type="match status" value="1"/>
</dbReference>
<keyword evidence="6 14" id="KW-0418">Kinase</keyword>
<keyword evidence="9" id="KW-0812">Transmembrane</keyword>
<dbReference type="eggNOG" id="COG4585">
    <property type="taxonomic scope" value="Bacteria"/>
</dbReference>
<evidence type="ECO:0000313" key="15">
    <source>
        <dbReference type="Proteomes" id="UP000006327"/>
    </source>
</evidence>
<dbReference type="Gene3D" id="2.60.40.2380">
    <property type="match status" value="1"/>
</dbReference>
<evidence type="ECO:0000256" key="1">
    <source>
        <dbReference type="ARBA" id="ARBA00000085"/>
    </source>
</evidence>
<dbReference type="InterPro" id="IPR050482">
    <property type="entry name" value="Sensor_HK_TwoCompSys"/>
</dbReference>
<dbReference type="PANTHER" id="PTHR24421">
    <property type="entry name" value="NITRATE/NITRITE SENSOR PROTEIN NARX-RELATED"/>
    <property type="match status" value="1"/>
</dbReference>
<evidence type="ECO:0000256" key="8">
    <source>
        <dbReference type="ARBA" id="ARBA00023012"/>
    </source>
</evidence>
<reference evidence="14 15" key="1">
    <citation type="journal article" date="2017" name="Antonie Van Leeuwenhoek">
        <title>Rhizobium rhizosphaerae sp. nov., a novel species isolated from rice rhizosphere.</title>
        <authorList>
            <person name="Zhao J.J."/>
            <person name="Zhang J."/>
            <person name="Zhang R.J."/>
            <person name="Zhang C.W."/>
            <person name="Yin H.Q."/>
            <person name="Zhang X.X."/>
        </authorList>
    </citation>
    <scope>NUCLEOTIDE SEQUENCE [LARGE SCALE GENOMIC DNA]</scope>
    <source>
        <strain evidence="14 15">BSs20135</strain>
    </source>
</reference>
<dbReference type="GO" id="GO:0005524">
    <property type="term" value="F:ATP binding"/>
    <property type="evidence" value="ECO:0007669"/>
    <property type="project" value="UniProtKB-KW"/>
</dbReference>
<dbReference type="Pfam" id="PF07730">
    <property type="entry name" value="HisKA_3"/>
    <property type="match status" value="1"/>
</dbReference>
<dbReference type="InterPro" id="IPR036890">
    <property type="entry name" value="HATPase_C_sf"/>
</dbReference>
<evidence type="ECO:0000256" key="4">
    <source>
        <dbReference type="ARBA" id="ARBA00022679"/>
    </source>
</evidence>
<feature type="transmembrane region" description="Helical" evidence="9">
    <location>
        <begin position="276"/>
        <end position="297"/>
    </location>
</feature>
<feature type="transmembrane region" description="Helical" evidence="9">
    <location>
        <begin position="375"/>
        <end position="396"/>
    </location>
</feature>
<dbReference type="AlphaFoldDB" id="K6YZR2"/>
<feature type="transmembrane region" description="Helical" evidence="9">
    <location>
        <begin position="206"/>
        <end position="223"/>
    </location>
</feature>
<organism evidence="14 15">
    <name type="scientific">Paraglaciecola arctica BSs20135</name>
    <dbReference type="NCBI Taxonomy" id="493475"/>
    <lineage>
        <taxon>Bacteria</taxon>
        <taxon>Pseudomonadati</taxon>
        <taxon>Pseudomonadota</taxon>
        <taxon>Gammaproteobacteria</taxon>
        <taxon>Alteromonadales</taxon>
        <taxon>Alteromonadaceae</taxon>
        <taxon>Paraglaciecola</taxon>
    </lineage>
</organism>
<feature type="domain" description="7TM-DISM receptor extracellular" evidence="11">
    <location>
        <begin position="179"/>
        <end position="388"/>
    </location>
</feature>
<sequence>MLMPLFFLLTSAFNVPPVEVTEHFTSIPLSYQVQVLQTEQDISFQEALSAAEKGLFSTPSVGLVFPGGPHYYWAQFNVKNQTTVTKSIFIEVRNAHLNHLEVFEYTGNGFDYASLGKTGDYLNFDSRPINYRFFAFETKLMPGEMRSFLLHTDKFNESIKFPIAIHTGEGFFSTLSNESALLGGYFGIYSLVVLLLLIIVLSKPSLLNISLLFYVVGFSLLAYSNSGMGFQHSWPNMAVFNSLSRSIFASIASVSLMFFAYASLDLNKKRHSTISTFHRIFTLYVFLNALLFIAYYFLVWLQSPYLTHFNVLVLQLPMGAQFFYLMLLSIYLTMTQRKINHLLFLLAISGVALASLVFFFEQIGEPIIDFAQEQIMLGALVFDFAILSSLVGIEFYQIRSRNRSLADSLNKAIVEGAENFLEGQHIERSRLAQQVHDGAGVKLSALQMQLSVLATQDKQQQQKLIQTVSTIAEDIRNYAHNLSPIILEKYGFIDAIEEVVDSLNIEQKALKIIFEHDQSTVHKKNVERELYFICLELINNALKHSEGTEVLIQFTTTSTEWCLQVKDNGEGYDAMMGKNSGIGLQGIHWRLQLLNSQMLTYYKQGIQIHQIKIPYFSDVKA</sequence>
<protein>
    <recommendedName>
        <fullName evidence="2">histidine kinase</fullName>
        <ecNumber evidence="2">2.7.13.3</ecNumber>
    </recommendedName>
</protein>
<evidence type="ECO:0000313" key="14">
    <source>
        <dbReference type="EMBL" id="GAC22243.1"/>
    </source>
</evidence>
<dbReference type="STRING" id="493475.GARC_5308"/>
<dbReference type="Pfam" id="PF07696">
    <property type="entry name" value="7TMR-DISMED2"/>
    <property type="match status" value="1"/>
</dbReference>
<accession>K6YZR2</accession>
<dbReference type="Gene3D" id="3.30.565.10">
    <property type="entry name" value="Histidine kinase-like ATPase, C-terminal domain"/>
    <property type="match status" value="1"/>
</dbReference>
<feature type="domain" description="Signal transduction histidine kinase subgroup 3 dimerisation and phosphoacceptor" evidence="13">
    <location>
        <begin position="427"/>
        <end position="476"/>
    </location>
</feature>
<evidence type="ECO:0000259" key="10">
    <source>
        <dbReference type="Pfam" id="PF02518"/>
    </source>
</evidence>
<keyword evidence="5" id="KW-0547">Nucleotide-binding</keyword>
<gene>
    <name evidence="14" type="primary">liaS</name>
    <name evidence="14" type="ORF">GARC_5308</name>
</gene>
<name>K6YZR2_9ALTE</name>
<dbReference type="GO" id="GO:0046983">
    <property type="term" value="F:protein dimerization activity"/>
    <property type="evidence" value="ECO:0007669"/>
    <property type="project" value="InterPro"/>
</dbReference>
<dbReference type="Gene3D" id="1.20.5.1930">
    <property type="match status" value="1"/>
</dbReference>
<evidence type="ECO:0000256" key="2">
    <source>
        <dbReference type="ARBA" id="ARBA00012438"/>
    </source>
</evidence>
<feature type="domain" description="7TM-DISM receptor extracellular" evidence="12">
    <location>
        <begin position="38"/>
        <end position="166"/>
    </location>
</feature>
<keyword evidence="3" id="KW-0597">Phosphoprotein</keyword>
<dbReference type="EMBL" id="BAEO01000070">
    <property type="protein sequence ID" value="GAC22243.1"/>
    <property type="molecule type" value="Genomic_DNA"/>
</dbReference>
<evidence type="ECO:0000256" key="7">
    <source>
        <dbReference type="ARBA" id="ARBA00022840"/>
    </source>
</evidence>
<dbReference type="Proteomes" id="UP000006327">
    <property type="component" value="Unassembled WGS sequence"/>
</dbReference>
<dbReference type="InterPro" id="IPR011622">
    <property type="entry name" value="7TMR_DISM_rcpt_extracell_dom2"/>
</dbReference>
<keyword evidence="9" id="KW-1133">Transmembrane helix</keyword>
<keyword evidence="8" id="KW-0902">Two-component regulatory system</keyword>
<keyword evidence="9" id="KW-0472">Membrane</keyword>
<keyword evidence="4 14" id="KW-0808">Transferase</keyword>
<dbReference type="GO" id="GO:0000155">
    <property type="term" value="F:phosphorelay sensor kinase activity"/>
    <property type="evidence" value="ECO:0007669"/>
    <property type="project" value="InterPro"/>
</dbReference>
<proteinExistence type="predicted"/>
<keyword evidence="7" id="KW-0067">ATP-binding</keyword>
<dbReference type="InterPro" id="IPR003594">
    <property type="entry name" value="HATPase_dom"/>
</dbReference>
<comment type="caution">
    <text evidence="14">The sequence shown here is derived from an EMBL/GenBank/DDBJ whole genome shotgun (WGS) entry which is preliminary data.</text>
</comment>
<dbReference type="Pfam" id="PF07695">
    <property type="entry name" value="7TMR-DISM_7TM"/>
    <property type="match status" value="1"/>
</dbReference>
<evidence type="ECO:0000256" key="9">
    <source>
        <dbReference type="SAM" id="Phobius"/>
    </source>
</evidence>
<feature type="transmembrane region" description="Helical" evidence="9">
    <location>
        <begin position="342"/>
        <end position="363"/>
    </location>
</feature>
<keyword evidence="15" id="KW-1185">Reference proteome</keyword>
<dbReference type="InterPro" id="IPR011712">
    <property type="entry name" value="Sig_transdc_His_kin_sub3_dim/P"/>
</dbReference>
<evidence type="ECO:0000256" key="6">
    <source>
        <dbReference type="ARBA" id="ARBA00022777"/>
    </source>
</evidence>
<dbReference type="GO" id="GO:0016020">
    <property type="term" value="C:membrane"/>
    <property type="evidence" value="ECO:0007669"/>
    <property type="project" value="InterPro"/>
</dbReference>
<feature type="transmembrane region" description="Helical" evidence="9">
    <location>
        <begin position="182"/>
        <end position="201"/>
    </location>
</feature>
<evidence type="ECO:0000259" key="13">
    <source>
        <dbReference type="Pfam" id="PF07730"/>
    </source>
</evidence>
<dbReference type="InterPro" id="IPR011623">
    <property type="entry name" value="7TMR_DISM_rcpt_extracell_dom1"/>
</dbReference>
<comment type="catalytic activity">
    <reaction evidence="1">
        <text>ATP + protein L-histidine = ADP + protein N-phospho-L-histidine.</text>
        <dbReference type="EC" id="2.7.13.3"/>
    </reaction>
</comment>
<feature type="domain" description="Histidine kinase/HSP90-like ATPase" evidence="10">
    <location>
        <begin position="526"/>
        <end position="574"/>
    </location>
</feature>
<dbReference type="EC" id="2.7.13.3" evidence="2"/>
<feature type="transmembrane region" description="Helical" evidence="9">
    <location>
        <begin position="243"/>
        <end position="264"/>
    </location>
</feature>
<evidence type="ECO:0000259" key="12">
    <source>
        <dbReference type="Pfam" id="PF07696"/>
    </source>
</evidence>
<evidence type="ECO:0000256" key="5">
    <source>
        <dbReference type="ARBA" id="ARBA00022741"/>
    </source>
</evidence>
<dbReference type="Pfam" id="PF02518">
    <property type="entry name" value="HATPase_c"/>
    <property type="match status" value="1"/>
</dbReference>
<feature type="transmembrane region" description="Helical" evidence="9">
    <location>
        <begin position="309"/>
        <end position="330"/>
    </location>
</feature>
<evidence type="ECO:0000256" key="3">
    <source>
        <dbReference type="ARBA" id="ARBA00022553"/>
    </source>
</evidence>